<dbReference type="Proteomes" id="UP000822688">
    <property type="component" value="Chromosome 9"/>
</dbReference>
<name>A0A8T0GVP7_CERPU</name>
<evidence type="ECO:0000256" key="1">
    <source>
        <dbReference type="SAM" id="MobiDB-lite"/>
    </source>
</evidence>
<dbReference type="AlphaFoldDB" id="A0A8T0GVP7"/>
<protein>
    <submittedName>
        <fullName evidence="2">Uncharacterized protein</fullName>
    </submittedName>
</protein>
<feature type="region of interest" description="Disordered" evidence="1">
    <location>
        <begin position="89"/>
        <end position="115"/>
    </location>
</feature>
<sequence length="115" mass="12836">MLVQITFNPKADFSLPTHFFAQTSNVILTFYKSTNLALLTLPLQNPISSATSMETYPLARDRRLQSFHSHLPSLKGQYPQHIRSFTAPISLHPGYTPSTLPPTTVTPRPPPHCPP</sequence>
<organism evidence="2 3">
    <name type="scientific">Ceratodon purpureus</name>
    <name type="common">Fire moss</name>
    <name type="synonym">Dicranum purpureum</name>
    <dbReference type="NCBI Taxonomy" id="3225"/>
    <lineage>
        <taxon>Eukaryota</taxon>
        <taxon>Viridiplantae</taxon>
        <taxon>Streptophyta</taxon>
        <taxon>Embryophyta</taxon>
        <taxon>Bryophyta</taxon>
        <taxon>Bryophytina</taxon>
        <taxon>Bryopsida</taxon>
        <taxon>Dicranidae</taxon>
        <taxon>Pseudoditrichales</taxon>
        <taxon>Ditrichaceae</taxon>
        <taxon>Ceratodon</taxon>
    </lineage>
</organism>
<evidence type="ECO:0000313" key="3">
    <source>
        <dbReference type="Proteomes" id="UP000822688"/>
    </source>
</evidence>
<comment type="caution">
    <text evidence="2">The sequence shown here is derived from an EMBL/GenBank/DDBJ whole genome shotgun (WGS) entry which is preliminary data.</text>
</comment>
<dbReference type="EMBL" id="CM026430">
    <property type="protein sequence ID" value="KAG0562495.1"/>
    <property type="molecule type" value="Genomic_DNA"/>
</dbReference>
<gene>
    <name evidence="2" type="ORF">KC19_9G151100</name>
</gene>
<reference evidence="2" key="1">
    <citation type="submission" date="2020-06" db="EMBL/GenBank/DDBJ databases">
        <title>WGS assembly of Ceratodon purpureus strain R40.</title>
        <authorList>
            <person name="Carey S.B."/>
            <person name="Jenkins J."/>
            <person name="Shu S."/>
            <person name="Lovell J.T."/>
            <person name="Sreedasyam A."/>
            <person name="Maumus F."/>
            <person name="Tiley G.P."/>
            <person name="Fernandez-Pozo N."/>
            <person name="Barry K."/>
            <person name="Chen C."/>
            <person name="Wang M."/>
            <person name="Lipzen A."/>
            <person name="Daum C."/>
            <person name="Saski C.A."/>
            <person name="Payton A.C."/>
            <person name="Mcbreen J.C."/>
            <person name="Conrad R.E."/>
            <person name="Kollar L.M."/>
            <person name="Olsson S."/>
            <person name="Huttunen S."/>
            <person name="Landis J.B."/>
            <person name="Wickett N.J."/>
            <person name="Johnson M.G."/>
            <person name="Rensing S.A."/>
            <person name="Grimwood J."/>
            <person name="Schmutz J."/>
            <person name="Mcdaniel S.F."/>
        </authorList>
    </citation>
    <scope>NUCLEOTIDE SEQUENCE</scope>
    <source>
        <strain evidence="2">R40</strain>
    </source>
</reference>
<evidence type="ECO:0000313" key="2">
    <source>
        <dbReference type="EMBL" id="KAG0562495.1"/>
    </source>
</evidence>
<accession>A0A8T0GVP7</accession>
<feature type="compositionally biased region" description="Low complexity" evidence="1">
    <location>
        <begin position="96"/>
        <end position="106"/>
    </location>
</feature>
<proteinExistence type="predicted"/>
<keyword evidence="3" id="KW-1185">Reference proteome</keyword>